<proteinExistence type="predicted"/>
<dbReference type="Pfam" id="PF26639">
    <property type="entry name" value="Het-6_barrel"/>
    <property type="match status" value="1"/>
</dbReference>
<gene>
    <name evidence="1" type="ORF">ZT3D7_G8987</name>
</gene>
<reference evidence="1 2" key="1">
    <citation type="submission" date="2016-06" db="EMBL/GenBank/DDBJ databases">
        <authorList>
            <person name="Kjaerup R.B."/>
            <person name="Dalgaard T.S."/>
            <person name="Juul-Madsen H.R."/>
        </authorList>
    </citation>
    <scope>NUCLEOTIDE SEQUENCE [LARGE SCALE GENOMIC DNA]</scope>
</reference>
<evidence type="ECO:0000313" key="2">
    <source>
        <dbReference type="Proteomes" id="UP000215127"/>
    </source>
</evidence>
<dbReference type="STRING" id="1276538.A0A1X7S2D7"/>
<protein>
    <recommendedName>
        <fullName evidence="3">Heterokaryon incompatibility domain-containing protein</fullName>
    </recommendedName>
</protein>
<keyword evidence="2" id="KW-1185">Reference proteome</keyword>
<dbReference type="InterPro" id="IPR052895">
    <property type="entry name" value="HetReg/Transcr_Mod"/>
</dbReference>
<evidence type="ECO:0008006" key="3">
    <source>
        <dbReference type="Google" id="ProtNLM"/>
    </source>
</evidence>
<dbReference type="EMBL" id="LT853700">
    <property type="protein sequence ID" value="SMQ53833.1"/>
    <property type="molecule type" value="Genomic_DNA"/>
</dbReference>
<dbReference type="PANTHER" id="PTHR24148">
    <property type="entry name" value="ANKYRIN REPEAT DOMAIN-CONTAINING PROTEIN 39 HOMOLOG-RELATED"/>
    <property type="match status" value="1"/>
</dbReference>
<name>A0A1X7S2D7_ZYMT9</name>
<organism evidence="1 2">
    <name type="scientific">Zymoseptoria tritici (strain ST99CH_3D7)</name>
    <dbReference type="NCBI Taxonomy" id="1276538"/>
    <lineage>
        <taxon>Eukaryota</taxon>
        <taxon>Fungi</taxon>
        <taxon>Dikarya</taxon>
        <taxon>Ascomycota</taxon>
        <taxon>Pezizomycotina</taxon>
        <taxon>Dothideomycetes</taxon>
        <taxon>Dothideomycetidae</taxon>
        <taxon>Mycosphaerellales</taxon>
        <taxon>Mycosphaerellaceae</taxon>
        <taxon>Zymoseptoria</taxon>
    </lineage>
</organism>
<dbReference type="Proteomes" id="UP000215127">
    <property type="component" value="Chromosome 9"/>
</dbReference>
<dbReference type="PANTHER" id="PTHR24148:SF64">
    <property type="entry name" value="HETEROKARYON INCOMPATIBILITY DOMAIN-CONTAINING PROTEIN"/>
    <property type="match status" value="1"/>
</dbReference>
<sequence length="447" mass="50141">MEPTSAYRYVPLRKEASEFRILELLRTPLETDALIELFERPWFRRVWVVQEIAVATKARLVCGPEEMNLLGLLDIVAWLSAYHLFSISPELNAAMWNVYLLFDARSNFSHSSYLTLFDRLQHTRDLLATDPRDKVFGMLGLLEPQTASQLMHPDYTKSVSAVYQDAVRQCVAVSHMPLWLVDLISHRDESDLTDDCPSWVPRFDRAYDGDLDCHPFDHGTLHGIGRVELLATAAKVGANEPGILVLPGLELCRIVEVSALFDASTSQDLALLQAEAIASWFETATTMLQDHGIVGSTAADATAARIIVADNLDTPTQCPEGSFDRLVALLQHVQHHPSAAAFGNRDSADASLREASKFCDKIIVACQMRRLAIMRNGTAGLVPKLVQPSDRVVMIHGSNMPFVIRPCGEEYLLLGDCYLDGWMSWQEKYTALEQRMLKEEPINFRIR</sequence>
<dbReference type="AlphaFoldDB" id="A0A1X7S2D7"/>
<accession>A0A1X7S2D7</accession>
<evidence type="ECO:0000313" key="1">
    <source>
        <dbReference type="EMBL" id="SMQ53833.1"/>
    </source>
</evidence>